<feature type="transmembrane region" description="Helical" evidence="6">
    <location>
        <begin position="20"/>
        <end position="39"/>
    </location>
</feature>
<protein>
    <recommendedName>
        <fullName evidence="7">Cardiolipin synthase N-terminal domain-containing protein</fullName>
    </recommendedName>
</protein>
<comment type="subcellular location">
    <subcellularLocation>
        <location evidence="1">Cell membrane</location>
        <topology evidence="1">Multi-pass membrane protein</topology>
    </subcellularLocation>
</comment>
<dbReference type="KEGG" id="madi:A7U43_03410"/>
<keyword evidence="4 6" id="KW-1133">Transmembrane helix</keyword>
<dbReference type="OrthoDB" id="4763891at2"/>
<organism evidence="8 9">
    <name type="scientific">Mycobacterium adipatum</name>
    <dbReference type="NCBI Taxonomy" id="1682113"/>
    <lineage>
        <taxon>Bacteria</taxon>
        <taxon>Bacillati</taxon>
        <taxon>Actinomycetota</taxon>
        <taxon>Actinomycetes</taxon>
        <taxon>Mycobacteriales</taxon>
        <taxon>Mycobacteriaceae</taxon>
        <taxon>Mycobacterium</taxon>
    </lineage>
</organism>
<keyword evidence="2" id="KW-1003">Cell membrane</keyword>
<proteinExistence type="predicted"/>
<keyword evidence="5 6" id="KW-0472">Membrane</keyword>
<evidence type="ECO:0000256" key="3">
    <source>
        <dbReference type="ARBA" id="ARBA00022692"/>
    </source>
</evidence>
<dbReference type="Pfam" id="PF13396">
    <property type="entry name" value="PLDc_N"/>
    <property type="match status" value="1"/>
</dbReference>
<evidence type="ECO:0000259" key="7">
    <source>
        <dbReference type="Pfam" id="PF13396"/>
    </source>
</evidence>
<evidence type="ECO:0000256" key="1">
    <source>
        <dbReference type="ARBA" id="ARBA00004651"/>
    </source>
</evidence>
<sequence>MFDTVPAEPDDDAGVIAVEEVVVCAAALLWTWAIGDVMAVDHQPLRPGEKAAWIAAVMLLPAAGALMWLLVGRPATHTEEAPATHPVSPRPDVHRK</sequence>
<feature type="transmembrane region" description="Helical" evidence="6">
    <location>
        <begin position="51"/>
        <end position="71"/>
    </location>
</feature>
<evidence type="ECO:0000313" key="8">
    <source>
        <dbReference type="EMBL" id="ANE78510.1"/>
    </source>
</evidence>
<keyword evidence="3 6" id="KW-0812">Transmembrane</keyword>
<gene>
    <name evidence="8" type="ORF">A7U43_03410</name>
</gene>
<reference evidence="8 9" key="1">
    <citation type="submission" date="2016-05" db="EMBL/GenBank/DDBJ databases">
        <title>Complete genome sequence of a phthalic acid esters degrading Mycobacterium sp. YC-RL4.</title>
        <authorList>
            <person name="Ren L."/>
            <person name="Fan S."/>
            <person name="Ruth N."/>
            <person name="Jia Y."/>
            <person name="Wang J."/>
            <person name="Qiao C."/>
        </authorList>
    </citation>
    <scope>NUCLEOTIDE SEQUENCE [LARGE SCALE GENOMIC DNA]</scope>
    <source>
        <strain evidence="8 9">YC-RL4</strain>
    </source>
</reference>
<evidence type="ECO:0000256" key="6">
    <source>
        <dbReference type="SAM" id="Phobius"/>
    </source>
</evidence>
<dbReference type="EMBL" id="CP015596">
    <property type="protein sequence ID" value="ANE78510.1"/>
    <property type="molecule type" value="Genomic_DNA"/>
</dbReference>
<dbReference type="GO" id="GO:0005886">
    <property type="term" value="C:plasma membrane"/>
    <property type="evidence" value="ECO:0007669"/>
    <property type="project" value="UniProtKB-SubCell"/>
</dbReference>
<name>A0A172UHV6_9MYCO</name>
<evidence type="ECO:0000256" key="4">
    <source>
        <dbReference type="ARBA" id="ARBA00022989"/>
    </source>
</evidence>
<evidence type="ECO:0000256" key="5">
    <source>
        <dbReference type="ARBA" id="ARBA00023136"/>
    </source>
</evidence>
<feature type="domain" description="Cardiolipin synthase N-terminal" evidence="7">
    <location>
        <begin position="28"/>
        <end position="73"/>
    </location>
</feature>
<evidence type="ECO:0000313" key="9">
    <source>
        <dbReference type="Proteomes" id="UP000077143"/>
    </source>
</evidence>
<accession>A0A172UHV6</accession>
<evidence type="ECO:0000256" key="2">
    <source>
        <dbReference type="ARBA" id="ARBA00022475"/>
    </source>
</evidence>
<dbReference type="InterPro" id="IPR027379">
    <property type="entry name" value="CLS_N"/>
</dbReference>
<keyword evidence="9" id="KW-1185">Reference proteome</keyword>
<dbReference type="AlphaFoldDB" id="A0A172UHV6"/>
<dbReference type="RefSeq" id="WP_067991135.1">
    <property type="nucleotide sequence ID" value="NZ_CP015596.1"/>
</dbReference>
<dbReference type="Proteomes" id="UP000077143">
    <property type="component" value="Chromosome"/>
</dbReference>